<feature type="compositionally biased region" description="Low complexity" evidence="1">
    <location>
        <begin position="192"/>
        <end position="206"/>
    </location>
</feature>
<feature type="compositionally biased region" description="Basic and acidic residues" evidence="1">
    <location>
        <begin position="494"/>
        <end position="517"/>
    </location>
</feature>
<dbReference type="GO" id="GO:0016301">
    <property type="term" value="F:kinase activity"/>
    <property type="evidence" value="ECO:0007669"/>
    <property type="project" value="UniProtKB-KW"/>
</dbReference>
<keyword evidence="3" id="KW-1185">Reference proteome</keyword>
<feature type="compositionally biased region" description="Polar residues" evidence="1">
    <location>
        <begin position="150"/>
        <end position="166"/>
    </location>
</feature>
<sequence>MTTGIAAAATEYDNSDTTSYNSNSSSNSSRYACGGGYVDVLGRLSPPSPPDYRDVMAARNGYGMAIVADVCGRTSAYGNSNNNSNNSSSSGSSTANSSISSSSQREFDGTIYSIGFTAGGREYLSPPASPNLSIRPRDRAVFINPLVQASPPSASSRGSNISIGRNPSSPPPQLPQLSSALSVSPPSPSPPLASASSTTTGSASPPHTHHHHHHHHHHHQNHHLHHPHHRRVDVPTSSPTALRDRDFIGAARNLQPFTPDSNSAHTNGSSSANSSNTNSSSSSTSAAGREREYLSMRNSILGSPRFHRRNMPVYQPEPIESDNLAVPTADEINMTPESSPELAKRSWFGGLMGMEQEHHFVMVREKSFSQVKADLVHAFLSTCDLSHCVVSTTTFRGEYRRGGGSSMFSRNVRFQVDISPAPGERDTASATTFCLTFTLVSGPSRRFRRVCEHLQALISSPRGENHRKISTDSTVSYCSELVPASYCTPPSSKENGDADSHDRERKPPLPPRNRDMSKPTNRKALTETTANRDKV</sequence>
<feature type="compositionally biased region" description="Low complexity" evidence="1">
    <location>
        <begin position="15"/>
        <end position="29"/>
    </location>
</feature>
<feature type="region of interest" description="Disordered" evidence="1">
    <location>
        <begin position="1"/>
        <end position="29"/>
    </location>
</feature>
<keyword evidence="2" id="KW-0808">Transferase</keyword>
<evidence type="ECO:0000256" key="1">
    <source>
        <dbReference type="SAM" id="MobiDB-lite"/>
    </source>
</evidence>
<comment type="caution">
    <text evidence="2">The sequence shown here is derived from an EMBL/GenBank/DDBJ whole genome shotgun (WGS) entry which is preliminary data.</text>
</comment>
<feature type="region of interest" description="Disordered" evidence="1">
    <location>
        <begin position="82"/>
        <end position="104"/>
    </location>
</feature>
<feature type="compositionally biased region" description="Low complexity" evidence="1">
    <location>
        <begin position="175"/>
        <end position="184"/>
    </location>
</feature>
<accession>A0AAV4CPK6</accession>
<dbReference type="EMBL" id="BLXT01006838">
    <property type="protein sequence ID" value="GFO33825.1"/>
    <property type="molecule type" value="Genomic_DNA"/>
</dbReference>
<dbReference type="AlphaFoldDB" id="A0AAV4CPK6"/>
<feature type="region of interest" description="Disordered" evidence="1">
    <location>
        <begin position="146"/>
        <end position="241"/>
    </location>
</feature>
<dbReference type="Pfam" id="PF21122">
    <property type="entry name" value="KA1_BRSK"/>
    <property type="match status" value="1"/>
</dbReference>
<gene>
    <name evidence="2" type="ORF">PoB_006033000</name>
</gene>
<dbReference type="Proteomes" id="UP000735302">
    <property type="component" value="Unassembled WGS sequence"/>
</dbReference>
<protein>
    <submittedName>
        <fullName evidence="2">Serine/threonine-protein kinase brsk2</fullName>
    </submittedName>
</protein>
<feature type="compositionally biased region" description="Low complexity" evidence="1">
    <location>
        <begin position="82"/>
        <end position="103"/>
    </location>
</feature>
<feature type="region of interest" description="Disordered" evidence="1">
    <location>
        <begin position="253"/>
        <end position="291"/>
    </location>
</feature>
<evidence type="ECO:0000313" key="2">
    <source>
        <dbReference type="EMBL" id="GFO33825.1"/>
    </source>
</evidence>
<feature type="compositionally biased region" description="Basic residues" evidence="1">
    <location>
        <begin position="207"/>
        <end position="231"/>
    </location>
</feature>
<proteinExistence type="predicted"/>
<feature type="region of interest" description="Disordered" evidence="1">
    <location>
        <begin position="488"/>
        <end position="535"/>
    </location>
</feature>
<name>A0AAV4CPK6_9GAST</name>
<keyword evidence="2" id="KW-0418">Kinase</keyword>
<feature type="compositionally biased region" description="Low complexity" evidence="1">
    <location>
        <begin position="261"/>
        <end position="287"/>
    </location>
</feature>
<evidence type="ECO:0000313" key="3">
    <source>
        <dbReference type="Proteomes" id="UP000735302"/>
    </source>
</evidence>
<reference evidence="2 3" key="1">
    <citation type="journal article" date="2021" name="Elife">
        <title>Chloroplast acquisition without the gene transfer in kleptoplastic sea slugs, Plakobranchus ocellatus.</title>
        <authorList>
            <person name="Maeda T."/>
            <person name="Takahashi S."/>
            <person name="Yoshida T."/>
            <person name="Shimamura S."/>
            <person name="Takaki Y."/>
            <person name="Nagai Y."/>
            <person name="Toyoda A."/>
            <person name="Suzuki Y."/>
            <person name="Arimoto A."/>
            <person name="Ishii H."/>
            <person name="Satoh N."/>
            <person name="Nishiyama T."/>
            <person name="Hasebe M."/>
            <person name="Maruyama T."/>
            <person name="Minagawa J."/>
            <person name="Obokata J."/>
            <person name="Shigenobu S."/>
        </authorList>
    </citation>
    <scope>NUCLEOTIDE SEQUENCE [LARGE SCALE GENOMIC DNA]</scope>
</reference>
<organism evidence="2 3">
    <name type="scientific">Plakobranchus ocellatus</name>
    <dbReference type="NCBI Taxonomy" id="259542"/>
    <lineage>
        <taxon>Eukaryota</taxon>
        <taxon>Metazoa</taxon>
        <taxon>Spiralia</taxon>
        <taxon>Lophotrochozoa</taxon>
        <taxon>Mollusca</taxon>
        <taxon>Gastropoda</taxon>
        <taxon>Heterobranchia</taxon>
        <taxon>Euthyneura</taxon>
        <taxon>Panpulmonata</taxon>
        <taxon>Sacoglossa</taxon>
        <taxon>Placobranchoidea</taxon>
        <taxon>Plakobranchidae</taxon>
        <taxon>Plakobranchus</taxon>
    </lineage>
</organism>